<dbReference type="Proteomes" id="UP001197214">
    <property type="component" value="Unassembled WGS sequence"/>
</dbReference>
<feature type="domain" description="O-antigen ligase-related" evidence="6">
    <location>
        <begin position="221"/>
        <end position="364"/>
    </location>
</feature>
<reference evidence="7 8" key="1">
    <citation type="submission" date="2021-07" db="EMBL/GenBank/DDBJ databases">
        <title>Stakelama flava sp. nov., a novel endophytic bacterium isolated from branch of Kandelia candel.</title>
        <authorList>
            <person name="Tuo L."/>
        </authorList>
    </citation>
    <scope>NUCLEOTIDE SEQUENCE [LARGE SCALE GENOMIC DNA]</scope>
    <source>
        <strain evidence="7 8">CBK3Z-3</strain>
    </source>
</reference>
<comment type="caution">
    <text evidence="7">The sequence shown here is derived from an EMBL/GenBank/DDBJ whole genome shotgun (WGS) entry which is preliminary data.</text>
</comment>
<dbReference type="InterPro" id="IPR007016">
    <property type="entry name" value="O-antigen_ligase-rel_domated"/>
</dbReference>
<gene>
    <name evidence="7" type="ORF">KY084_03375</name>
</gene>
<feature type="transmembrane region" description="Helical" evidence="5">
    <location>
        <begin position="102"/>
        <end position="124"/>
    </location>
</feature>
<feature type="transmembrane region" description="Helical" evidence="5">
    <location>
        <begin position="357"/>
        <end position="376"/>
    </location>
</feature>
<dbReference type="PANTHER" id="PTHR37422">
    <property type="entry name" value="TEICHURONIC ACID BIOSYNTHESIS PROTEIN TUAE"/>
    <property type="match status" value="1"/>
</dbReference>
<feature type="transmembrane region" description="Helical" evidence="5">
    <location>
        <begin position="235"/>
        <end position="252"/>
    </location>
</feature>
<dbReference type="PANTHER" id="PTHR37422:SF13">
    <property type="entry name" value="LIPOPOLYSACCHARIDE BIOSYNTHESIS PROTEIN PA4999-RELATED"/>
    <property type="match status" value="1"/>
</dbReference>
<evidence type="ECO:0000313" key="7">
    <source>
        <dbReference type="EMBL" id="MBW4329915.1"/>
    </source>
</evidence>
<feature type="transmembrane region" description="Helical" evidence="5">
    <location>
        <begin position="259"/>
        <end position="281"/>
    </location>
</feature>
<evidence type="ECO:0000256" key="5">
    <source>
        <dbReference type="SAM" id="Phobius"/>
    </source>
</evidence>
<feature type="transmembrane region" description="Helical" evidence="5">
    <location>
        <begin position="176"/>
        <end position="196"/>
    </location>
</feature>
<organism evidence="7 8">
    <name type="scientific">Stakelama flava</name>
    <dbReference type="NCBI Taxonomy" id="2860338"/>
    <lineage>
        <taxon>Bacteria</taxon>
        <taxon>Pseudomonadati</taxon>
        <taxon>Pseudomonadota</taxon>
        <taxon>Alphaproteobacteria</taxon>
        <taxon>Sphingomonadales</taxon>
        <taxon>Sphingomonadaceae</taxon>
        <taxon>Stakelama</taxon>
    </lineage>
</organism>
<accession>A0ABS6XIA4</accession>
<sequence>MSARQATAAALAPTMLFCGWMALGANTSLLGAFFSLASFSGAIVVLHLIPPGPQVWRDLMPAILCFGAALIWAALPLIASIIFPRGMFAVDTLSRASIAPRLVVQCAALAWLIMGTVMGAYAGVSRLSIRILIALSLLWLAMAVTLKALGISYVALWHVPQSQYARFALTMRNANTAGTLLAMLVTLTCAEFLALVDRFADPMRRTGNYPVLKLGIVLGAMSFCAGGIALTQSRMALMLAGLGVMALVVRRGRDLWRHGAVVAVPAISILVVPPLALLALVGGRVLHKFAGLSGDFNLRLRDMIDFAQISFQHPFFGYGLGNFSNVNLATLSETSALHRWNFGAAHNVVLHAALEGGWPYALLILAGGAALATPILQTRRYIAYDIRMLGICAAFAIGVIAGLIDIALDVPVALCLVAWLAGIAFSRTIRARAVAV</sequence>
<feature type="transmembrane region" description="Helical" evidence="5">
    <location>
        <begin position="388"/>
        <end position="404"/>
    </location>
</feature>
<keyword evidence="7" id="KW-0436">Ligase</keyword>
<feature type="transmembrane region" description="Helical" evidence="5">
    <location>
        <begin position="61"/>
        <end position="82"/>
    </location>
</feature>
<dbReference type="Pfam" id="PF04932">
    <property type="entry name" value="Wzy_C"/>
    <property type="match status" value="1"/>
</dbReference>
<evidence type="ECO:0000256" key="4">
    <source>
        <dbReference type="ARBA" id="ARBA00023136"/>
    </source>
</evidence>
<dbReference type="RefSeq" id="WP_219237013.1">
    <property type="nucleotide sequence ID" value="NZ_JAHWZX010000002.1"/>
</dbReference>
<name>A0ABS6XIA4_9SPHN</name>
<evidence type="ECO:0000256" key="1">
    <source>
        <dbReference type="ARBA" id="ARBA00004141"/>
    </source>
</evidence>
<evidence type="ECO:0000256" key="2">
    <source>
        <dbReference type="ARBA" id="ARBA00022692"/>
    </source>
</evidence>
<feature type="transmembrane region" description="Helical" evidence="5">
    <location>
        <begin position="7"/>
        <end position="23"/>
    </location>
</feature>
<proteinExistence type="predicted"/>
<feature type="transmembrane region" description="Helical" evidence="5">
    <location>
        <begin position="208"/>
        <end position="229"/>
    </location>
</feature>
<evidence type="ECO:0000259" key="6">
    <source>
        <dbReference type="Pfam" id="PF04932"/>
    </source>
</evidence>
<keyword evidence="3 5" id="KW-1133">Transmembrane helix</keyword>
<keyword evidence="4 5" id="KW-0472">Membrane</keyword>
<feature type="transmembrane region" description="Helical" evidence="5">
    <location>
        <begin position="410"/>
        <end position="429"/>
    </location>
</feature>
<keyword evidence="8" id="KW-1185">Reference proteome</keyword>
<comment type="subcellular location">
    <subcellularLocation>
        <location evidence="1">Membrane</location>
        <topology evidence="1">Multi-pass membrane protein</topology>
    </subcellularLocation>
</comment>
<dbReference type="GO" id="GO:0016874">
    <property type="term" value="F:ligase activity"/>
    <property type="evidence" value="ECO:0007669"/>
    <property type="project" value="UniProtKB-KW"/>
</dbReference>
<feature type="transmembrane region" description="Helical" evidence="5">
    <location>
        <begin position="29"/>
        <end position="49"/>
    </location>
</feature>
<evidence type="ECO:0000313" key="8">
    <source>
        <dbReference type="Proteomes" id="UP001197214"/>
    </source>
</evidence>
<dbReference type="EMBL" id="JAHWZX010000002">
    <property type="protein sequence ID" value="MBW4329915.1"/>
    <property type="molecule type" value="Genomic_DNA"/>
</dbReference>
<protein>
    <submittedName>
        <fullName evidence="7">O-antigen ligase family protein</fullName>
    </submittedName>
</protein>
<evidence type="ECO:0000256" key="3">
    <source>
        <dbReference type="ARBA" id="ARBA00022989"/>
    </source>
</evidence>
<feature type="transmembrane region" description="Helical" evidence="5">
    <location>
        <begin position="131"/>
        <end position="156"/>
    </location>
</feature>
<keyword evidence="2 5" id="KW-0812">Transmembrane</keyword>
<dbReference type="InterPro" id="IPR051533">
    <property type="entry name" value="WaaL-like"/>
</dbReference>